<comment type="caution">
    <text evidence="2">The sequence shown here is derived from an EMBL/GenBank/DDBJ whole genome shotgun (WGS) entry which is preliminary data.</text>
</comment>
<keyword evidence="3" id="KW-1185">Reference proteome</keyword>
<gene>
    <name evidence="2" type="ORF">F3Y22_tig00110348pilonHSYRG00372</name>
</gene>
<reference evidence="2" key="1">
    <citation type="submission" date="2019-09" db="EMBL/GenBank/DDBJ databases">
        <title>Draft genome information of white flower Hibiscus syriacus.</title>
        <authorList>
            <person name="Kim Y.-M."/>
        </authorList>
    </citation>
    <scope>NUCLEOTIDE SEQUENCE [LARGE SCALE GENOMIC DNA]</scope>
    <source>
        <strain evidence="2">YM2019G1</strain>
    </source>
</reference>
<dbReference type="AlphaFoldDB" id="A0A6A3AZ14"/>
<organism evidence="2 3">
    <name type="scientific">Hibiscus syriacus</name>
    <name type="common">Rose of Sharon</name>
    <dbReference type="NCBI Taxonomy" id="106335"/>
    <lineage>
        <taxon>Eukaryota</taxon>
        <taxon>Viridiplantae</taxon>
        <taxon>Streptophyta</taxon>
        <taxon>Embryophyta</taxon>
        <taxon>Tracheophyta</taxon>
        <taxon>Spermatophyta</taxon>
        <taxon>Magnoliopsida</taxon>
        <taxon>eudicotyledons</taxon>
        <taxon>Gunneridae</taxon>
        <taxon>Pentapetalae</taxon>
        <taxon>rosids</taxon>
        <taxon>malvids</taxon>
        <taxon>Malvales</taxon>
        <taxon>Malvaceae</taxon>
        <taxon>Malvoideae</taxon>
        <taxon>Hibiscus</taxon>
    </lineage>
</organism>
<sequence length="95" mass="10478">MIVWSEELRKKLASRENAAINNGDTIELIHGHHLFKYVSSSSSSGRKRSYSETNSDGENPKLAAKIMQNQGKTFPFPSLTSEGKFLAIVPTPSLV</sequence>
<evidence type="ECO:0000313" key="3">
    <source>
        <dbReference type="Proteomes" id="UP000436088"/>
    </source>
</evidence>
<accession>A0A6A3AZ14</accession>
<name>A0A6A3AZ14_HIBSY</name>
<evidence type="ECO:0000256" key="1">
    <source>
        <dbReference type="SAM" id="MobiDB-lite"/>
    </source>
</evidence>
<dbReference type="Proteomes" id="UP000436088">
    <property type="component" value="Unassembled WGS sequence"/>
</dbReference>
<protein>
    <submittedName>
        <fullName evidence="2">Uncharacterized protein</fullName>
    </submittedName>
</protein>
<proteinExistence type="predicted"/>
<feature type="region of interest" description="Disordered" evidence="1">
    <location>
        <begin position="39"/>
        <end position="61"/>
    </location>
</feature>
<dbReference type="EMBL" id="VEPZ02000948">
    <property type="protein sequence ID" value="KAE8708295.1"/>
    <property type="molecule type" value="Genomic_DNA"/>
</dbReference>
<evidence type="ECO:0000313" key="2">
    <source>
        <dbReference type="EMBL" id="KAE8708295.1"/>
    </source>
</evidence>